<sequence length="218" mass="23822">MSIATALNILLHYVTSKRSNQAVVVVNAEGTSLLRLLGNINSKTTLPAHAANVLEIYVILSSVVQHTFMHPFRLLDVLMMLDRAVRAGLTFSPTKMQRFIIAALSVAQKRSKMRLTEGNAFLPADAADSSSFACFPSLALCSLVTTELKFLQTLGHGMRFLGDAKLRAKYVTGLKAVALHHQQVQSSDEPQLSAYSAHAAFIIAFLYPLPMLNVHDSL</sequence>
<reference evidence="1" key="1">
    <citation type="submission" date="2021-01" db="EMBL/GenBank/DDBJ databases">
        <authorList>
            <person name="Corre E."/>
            <person name="Pelletier E."/>
            <person name="Niang G."/>
            <person name="Scheremetjew M."/>
            <person name="Finn R."/>
            <person name="Kale V."/>
            <person name="Holt S."/>
            <person name="Cochrane G."/>
            <person name="Meng A."/>
            <person name="Brown T."/>
            <person name="Cohen L."/>
        </authorList>
    </citation>
    <scope>NUCLEOTIDE SEQUENCE</scope>
    <source>
        <strain evidence="1">CCMP645</strain>
    </source>
</reference>
<dbReference type="AlphaFoldDB" id="A0A7S4EZZ4"/>
<organism evidence="1">
    <name type="scientific">Chrysotila carterae</name>
    <name type="common">Marine alga</name>
    <name type="synonym">Syracosphaera carterae</name>
    <dbReference type="NCBI Taxonomy" id="13221"/>
    <lineage>
        <taxon>Eukaryota</taxon>
        <taxon>Haptista</taxon>
        <taxon>Haptophyta</taxon>
        <taxon>Prymnesiophyceae</taxon>
        <taxon>Isochrysidales</taxon>
        <taxon>Isochrysidaceae</taxon>
        <taxon>Chrysotila</taxon>
    </lineage>
</organism>
<proteinExistence type="predicted"/>
<protein>
    <submittedName>
        <fullName evidence="1">Uncharacterized protein</fullName>
    </submittedName>
</protein>
<accession>A0A7S4EZZ4</accession>
<name>A0A7S4EZZ4_CHRCT</name>
<gene>
    <name evidence="1" type="ORF">PCAR00345_LOCUS16973</name>
</gene>
<evidence type="ECO:0000313" key="1">
    <source>
        <dbReference type="EMBL" id="CAE0764361.1"/>
    </source>
</evidence>
<dbReference type="EMBL" id="HBIZ01026804">
    <property type="protein sequence ID" value="CAE0764361.1"/>
    <property type="molecule type" value="Transcribed_RNA"/>
</dbReference>